<gene>
    <name evidence="1" type="ORF">GCM10012278_65390</name>
</gene>
<reference evidence="1" key="2">
    <citation type="submission" date="2020-09" db="EMBL/GenBank/DDBJ databases">
        <authorList>
            <person name="Sun Q."/>
            <person name="Zhou Y."/>
        </authorList>
    </citation>
    <scope>NUCLEOTIDE SEQUENCE</scope>
    <source>
        <strain evidence="1">CGMCC 4.7430</strain>
    </source>
</reference>
<dbReference type="AlphaFoldDB" id="A0A918E7T3"/>
<sequence length="107" mass="11913">MSKIASWEIERIFCKARSSASTRRATSTRRDIATAAGVSLAAIGYRYGTKDALLNEAVVEAMHDQLHELRQAWRLTVTPAARMYLMSRRPTSNCRGRAFAGEASHRA</sequence>
<dbReference type="RefSeq" id="WP_372462276.1">
    <property type="nucleotide sequence ID" value="NZ_BMNK01000014.1"/>
</dbReference>
<dbReference type="Proteomes" id="UP000660745">
    <property type="component" value="Unassembled WGS sequence"/>
</dbReference>
<proteinExistence type="predicted"/>
<evidence type="ECO:0000313" key="2">
    <source>
        <dbReference type="Proteomes" id="UP000660745"/>
    </source>
</evidence>
<organism evidence="1 2">
    <name type="scientific">Nonomuraea glycinis</name>
    <dbReference type="NCBI Taxonomy" id="2047744"/>
    <lineage>
        <taxon>Bacteria</taxon>
        <taxon>Bacillati</taxon>
        <taxon>Actinomycetota</taxon>
        <taxon>Actinomycetes</taxon>
        <taxon>Streptosporangiales</taxon>
        <taxon>Streptosporangiaceae</taxon>
        <taxon>Nonomuraea</taxon>
    </lineage>
</organism>
<name>A0A918E7T3_9ACTN</name>
<dbReference type="EMBL" id="BMNK01000014">
    <property type="protein sequence ID" value="GGP13475.1"/>
    <property type="molecule type" value="Genomic_DNA"/>
</dbReference>
<dbReference type="SUPFAM" id="SSF46689">
    <property type="entry name" value="Homeodomain-like"/>
    <property type="match status" value="1"/>
</dbReference>
<protein>
    <recommendedName>
        <fullName evidence="3">TetR family transcriptional regulator</fullName>
    </recommendedName>
</protein>
<dbReference type="Gene3D" id="1.10.357.10">
    <property type="entry name" value="Tetracycline Repressor, domain 2"/>
    <property type="match status" value="1"/>
</dbReference>
<reference evidence="1" key="1">
    <citation type="journal article" date="2014" name="Int. J. Syst. Evol. Microbiol.">
        <title>Complete genome sequence of Corynebacterium casei LMG S-19264T (=DSM 44701T), isolated from a smear-ripened cheese.</title>
        <authorList>
            <consortium name="US DOE Joint Genome Institute (JGI-PGF)"/>
            <person name="Walter F."/>
            <person name="Albersmeier A."/>
            <person name="Kalinowski J."/>
            <person name="Ruckert C."/>
        </authorList>
    </citation>
    <scope>NUCLEOTIDE SEQUENCE</scope>
    <source>
        <strain evidence="1">CGMCC 4.7430</strain>
    </source>
</reference>
<evidence type="ECO:0000313" key="1">
    <source>
        <dbReference type="EMBL" id="GGP13475.1"/>
    </source>
</evidence>
<accession>A0A918E7T3</accession>
<evidence type="ECO:0008006" key="3">
    <source>
        <dbReference type="Google" id="ProtNLM"/>
    </source>
</evidence>
<keyword evidence="2" id="KW-1185">Reference proteome</keyword>
<dbReference type="InterPro" id="IPR009057">
    <property type="entry name" value="Homeodomain-like_sf"/>
</dbReference>
<comment type="caution">
    <text evidence="1">The sequence shown here is derived from an EMBL/GenBank/DDBJ whole genome shotgun (WGS) entry which is preliminary data.</text>
</comment>